<dbReference type="SUPFAM" id="SSF53756">
    <property type="entry name" value="UDP-Glycosyltransferase/glycogen phosphorylase"/>
    <property type="match status" value="1"/>
</dbReference>
<protein>
    <submittedName>
        <fullName evidence="3">Glycosyltransferase</fullName>
    </submittedName>
</protein>
<name>A0ABS0HZS5_9BACT</name>
<dbReference type="Gene3D" id="3.40.50.2000">
    <property type="entry name" value="Glycogen Phosphorylase B"/>
    <property type="match status" value="1"/>
</dbReference>
<evidence type="ECO:0000256" key="1">
    <source>
        <dbReference type="SAM" id="MobiDB-lite"/>
    </source>
</evidence>
<dbReference type="InterPro" id="IPR028098">
    <property type="entry name" value="Glyco_trans_4-like_N"/>
</dbReference>
<feature type="compositionally biased region" description="Low complexity" evidence="1">
    <location>
        <begin position="243"/>
        <end position="255"/>
    </location>
</feature>
<dbReference type="EMBL" id="JADQDM010000001">
    <property type="protein sequence ID" value="MBF9220188.1"/>
    <property type="molecule type" value="Genomic_DNA"/>
</dbReference>
<feature type="region of interest" description="Disordered" evidence="1">
    <location>
        <begin position="151"/>
        <end position="184"/>
    </location>
</feature>
<dbReference type="RefSeq" id="WP_196291627.1">
    <property type="nucleotide sequence ID" value="NZ_JADQDM010000001.1"/>
</dbReference>
<gene>
    <name evidence="3" type="ORF">I2H31_03640</name>
</gene>
<proteinExistence type="predicted"/>
<evidence type="ECO:0000313" key="4">
    <source>
        <dbReference type="Proteomes" id="UP000618931"/>
    </source>
</evidence>
<feature type="compositionally biased region" description="Pro residues" evidence="1">
    <location>
        <begin position="323"/>
        <end position="333"/>
    </location>
</feature>
<organism evidence="3 4">
    <name type="scientific">Hymenobacter ruricola</name>
    <dbReference type="NCBI Taxonomy" id="2791023"/>
    <lineage>
        <taxon>Bacteria</taxon>
        <taxon>Pseudomonadati</taxon>
        <taxon>Bacteroidota</taxon>
        <taxon>Cytophagia</taxon>
        <taxon>Cytophagales</taxon>
        <taxon>Hymenobacteraceae</taxon>
        <taxon>Hymenobacter</taxon>
    </lineage>
</organism>
<sequence>MTPSDFSVLLLAWDNADPSVAVLGGAALPPTLPLVYHLAEERAVLAVYPHLPAQAESHAGNELAEATAEAHASGFAFQANGNAEKTVATADTEAAPEAEAAKHATNEAGETAAQEAPGTRRLETAATGTAAAFSSLLVGLDDLAAAPATRPASGFAETNPVLPAPTTATAPSPGPIRSQWPTGANAPQRLSWAAPAAPYLGASVPAGPPVLAPVPPLVPAPTVREAADLAHAALSWPSGFSPLSSAAAPPLAAEPAENEDVPVQTQAEDAGQLPATTLRAEAFDEPTEEIGAAEANDLAAPEDNLTPDAPAPSAPEAEAELPQPMPQPEPARPAAPTLTVRTPALDGLNYRMIQYARQAAQLVHGRTDFEVIYAPNWPAWLAALEIRNRSRRPLVLYAASLAHAFSANAGGWLPEVERLTLRRARLVLVPNETVRQQLQEQYGADVQEVRVVAAGDEEGVRAVLREVAAR</sequence>
<feature type="compositionally biased region" description="Low complexity" evidence="1">
    <location>
        <begin position="88"/>
        <end position="98"/>
    </location>
</feature>
<feature type="region of interest" description="Disordered" evidence="1">
    <location>
        <begin position="297"/>
        <end position="337"/>
    </location>
</feature>
<accession>A0ABS0HZS5</accession>
<keyword evidence="4" id="KW-1185">Reference proteome</keyword>
<feature type="domain" description="Glycosyltransferase subfamily 4-like N-terminal" evidence="2">
    <location>
        <begin position="333"/>
        <end position="453"/>
    </location>
</feature>
<evidence type="ECO:0000313" key="3">
    <source>
        <dbReference type="EMBL" id="MBF9220188.1"/>
    </source>
</evidence>
<dbReference type="Pfam" id="PF13439">
    <property type="entry name" value="Glyco_transf_4"/>
    <property type="match status" value="1"/>
</dbReference>
<feature type="region of interest" description="Disordered" evidence="1">
    <location>
        <begin position="86"/>
        <end position="123"/>
    </location>
</feature>
<reference evidence="3 4" key="1">
    <citation type="submission" date="2020-11" db="EMBL/GenBank/DDBJ databases">
        <authorList>
            <person name="Kim M.K."/>
        </authorList>
    </citation>
    <scope>NUCLEOTIDE SEQUENCE [LARGE SCALE GENOMIC DNA]</scope>
    <source>
        <strain evidence="3 4">BT662</strain>
    </source>
</reference>
<comment type="caution">
    <text evidence="3">The sequence shown here is derived from an EMBL/GenBank/DDBJ whole genome shotgun (WGS) entry which is preliminary data.</text>
</comment>
<dbReference type="Proteomes" id="UP000618931">
    <property type="component" value="Unassembled WGS sequence"/>
</dbReference>
<evidence type="ECO:0000259" key="2">
    <source>
        <dbReference type="Pfam" id="PF13439"/>
    </source>
</evidence>
<feature type="region of interest" description="Disordered" evidence="1">
    <location>
        <begin position="243"/>
        <end position="272"/>
    </location>
</feature>